<dbReference type="EMBL" id="KE666132">
    <property type="protein sequence ID" value="ERE88266.1"/>
    <property type="molecule type" value="Genomic_DNA"/>
</dbReference>
<dbReference type="SUPFAM" id="SSF53474">
    <property type="entry name" value="alpha/beta-Hydrolases"/>
    <property type="match status" value="1"/>
</dbReference>
<evidence type="ECO:0000256" key="18">
    <source>
        <dbReference type="SAM" id="Phobius"/>
    </source>
</evidence>
<dbReference type="SUPFAM" id="SSF55486">
    <property type="entry name" value="Metalloproteases ('zincins'), catalytic domain"/>
    <property type="match status" value="1"/>
</dbReference>
<keyword evidence="21" id="KW-0401">Integrin</keyword>
<keyword evidence="9 18" id="KW-1133">Transmembrane helix</keyword>
<evidence type="ECO:0000313" key="21">
    <source>
        <dbReference type="EMBL" id="ERE88266.1"/>
    </source>
</evidence>
<dbReference type="Pfam" id="PF00561">
    <property type="entry name" value="Abhydrolase_1"/>
    <property type="match status" value="1"/>
</dbReference>
<evidence type="ECO:0000256" key="10">
    <source>
        <dbReference type="ARBA" id="ARBA00023136"/>
    </source>
</evidence>
<comment type="subcellular location">
    <subcellularLocation>
        <location evidence="1">Membrane</location>
        <topology evidence="1">Single-pass type I membrane protein</topology>
    </subcellularLocation>
</comment>
<dbReference type="Proteomes" id="UP000030759">
    <property type="component" value="Unassembled WGS sequence"/>
</dbReference>
<evidence type="ECO:0000259" key="19">
    <source>
        <dbReference type="PROSITE" id="PS50026"/>
    </source>
</evidence>
<feature type="disulfide bond" evidence="16">
    <location>
        <begin position="689"/>
        <end position="698"/>
    </location>
</feature>
<dbReference type="InterPro" id="IPR029058">
    <property type="entry name" value="AB_hydrolase_fold"/>
</dbReference>
<evidence type="ECO:0000256" key="13">
    <source>
        <dbReference type="ARBA" id="ARBA00030994"/>
    </source>
</evidence>
<evidence type="ECO:0000256" key="5">
    <source>
        <dbReference type="ARBA" id="ARBA00022553"/>
    </source>
</evidence>
<dbReference type="InterPro" id="IPR001762">
    <property type="entry name" value="Disintegrin_dom"/>
</dbReference>
<name>A0A061IHB6_CRIGR</name>
<dbReference type="PROSITE" id="PS50026">
    <property type="entry name" value="EGF_3"/>
    <property type="match status" value="1"/>
</dbReference>
<evidence type="ECO:0000256" key="4">
    <source>
        <dbReference type="ARBA" id="ARBA00022536"/>
    </source>
</evidence>
<evidence type="ECO:0000256" key="17">
    <source>
        <dbReference type="PROSITE-ProRule" id="PRU00276"/>
    </source>
</evidence>
<proteinExistence type="predicted"/>
<accession>A0A061IHB6</accession>
<dbReference type="InterPro" id="IPR001590">
    <property type="entry name" value="Peptidase_M12B"/>
</dbReference>
<protein>
    <recommendedName>
        <fullName evidence="3">Disintegrin and metalloproteinase domain-containing protein 2</fullName>
    </recommendedName>
    <alternativeName>
        <fullName evidence="13">Fertilin subunit beta</fullName>
    </alternativeName>
    <alternativeName>
        <fullName evidence="15">PH-30</fullName>
    </alternativeName>
    <alternativeName>
        <fullName evidence="14">PH30-beta</fullName>
    </alternativeName>
</protein>
<evidence type="ECO:0000256" key="9">
    <source>
        <dbReference type="ARBA" id="ARBA00022989"/>
    </source>
</evidence>
<dbReference type="InterPro" id="IPR034027">
    <property type="entry name" value="Reprolysin_adamalysin"/>
</dbReference>
<dbReference type="PANTHER" id="PTHR11905">
    <property type="entry name" value="ADAM A DISINTEGRIN AND METALLOPROTEASE DOMAIN"/>
    <property type="match status" value="1"/>
</dbReference>
<evidence type="ECO:0000256" key="6">
    <source>
        <dbReference type="ARBA" id="ARBA00022692"/>
    </source>
</evidence>
<sequence length="786" mass="88899">AVASLNTPFMPPNPEVPPMEVIKSIPVFNYQLYFQEPGVAEAELEKNMSRTFKTFFRASDEMGLLTVHKATEMGGLLVNTPENPSLSKITTEEEIEFYVQQFKKSGFRGPLNWYRNTERNWKWSCKGLGRKILVPALMVTAEKDIVLRPQMSKNMENWIPYLKRGHIEDCGHWTQIEKMFLPPSFRVYSYDNTGIMRPLDQNFQNICYFQGYIEGYPDSMVIVSTCTGLRGFLQFGNISYGIEPLESSIGFEHVIYQVEPKKGDALLYAAKDMELRDLKYNIQSIKAEKAASRYLEIHFVVEKEMIFAPFNLTVILSSLEFWMDENKISTTGDANELLYRFLKWKQSYLALRPHDMAFLLVYRETSDYVGATFQGKMCDKNYAGTVALQPKAVTLESLAIVLVQLLSLSMGIAYDNVSECHCGVSICVMNPEAIHSSGVRAFSNCSMEAFSSFISSQNSYCLQNQLQLQPSYKSKVCGNGQLEEGEDCDCGSVKAKGEVCRISSGDCDVTEYCNGSSAVCEEDFYVHDGHPCGGEWVCVKGSCKDGKQQCRDLFGYDADFGTDECFDELNSKTDITGNCGINPSGYMACSPNNRKCGKLICKYRSENLIKMKSATVIYANISGEICISLEYVRGHKDSQNMWVDDGTVCDTNKVCMNKECVEDTIFNYDCKPENCNNHGVCNNKKNCHCNPTYLPPDCKTTQDQWPGGSINSGNQQRAESILARPQIESAYHAKPSRWPFFLIIPFYIVICVLIAILVKVHSQRKKWRTDDYSSDEQFETETETKD</sequence>
<keyword evidence="7" id="KW-0732">Signal</keyword>
<comment type="caution">
    <text evidence="16">Lacks conserved residue(s) required for the propagation of feature annotation.</text>
</comment>
<dbReference type="CDD" id="cd04269">
    <property type="entry name" value="ZnMc_adamalysin_II_like"/>
    <property type="match status" value="1"/>
</dbReference>
<dbReference type="PANTHER" id="PTHR11905:SF108">
    <property type="entry name" value="DISINTEGRIN AND METALLOPROTEINASE DOMAIN-CONTAINING PROTEIN 2"/>
    <property type="match status" value="1"/>
</dbReference>
<feature type="domain" description="EGF-like" evidence="19">
    <location>
        <begin position="666"/>
        <end position="699"/>
    </location>
</feature>
<evidence type="ECO:0000256" key="7">
    <source>
        <dbReference type="ARBA" id="ARBA00022729"/>
    </source>
</evidence>
<dbReference type="GO" id="GO:0007155">
    <property type="term" value="P:cell adhesion"/>
    <property type="evidence" value="ECO:0007669"/>
    <property type="project" value="UniProtKB-KW"/>
</dbReference>
<dbReference type="GO" id="GO:0004222">
    <property type="term" value="F:metalloendopeptidase activity"/>
    <property type="evidence" value="ECO:0007669"/>
    <property type="project" value="InterPro"/>
</dbReference>
<dbReference type="InterPro" id="IPR024079">
    <property type="entry name" value="MetalloPept_cat_dom_sf"/>
</dbReference>
<gene>
    <name evidence="21" type="ORF">H671_1g3187</name>
</gene>
<keyword evidence="8" id="KW-0130">Cell adhesion</keyword>
<dbReference type="GO" id="GO:0007229">
    <property type="term" value="P:integrin-mediated signaling pathway"/>
    <property type="evidence" value="ECO:0007669"/>
    <property type="project" value="UniProtKB-KW"/>
</dbReference>
<dbReference type="Pfam" id="PF08516">
    <property type="entry name" value="ADAM_CR"/>
    <property type="match status" value="1"/>
</dbReference>
<dbReference type="GO" id="GO:0006508">
    <property type="term" value="P:proteolysis"/>
    <property type="evidence" value="ECO:0007669"/>
    <property type="project" value="InterPro"/>
</dbReference>
<dbReference type="SMART" id="SM00050">
    <property type="entry name" value="DISIN"/>
    <property type="match status" value="1"/>
</dbReference>
<evidence type="ECO:0000256" key="3">
    <source>
        <dbReference type="ARBA" id="ARBA00020159"/>
    </source>
</evidence>
<keyword evidence="21" id="KW-0378">Hydrolase</keyword>
<dbReference type="GO" id="GO:0008584">
    <property type="term" value="P:male gonad development"/>
    <property type="evidence" value="ECO:0007669"/>
    <property type="project" value="TreeGrafter"/>
</dbReference>
<keyword evidence="4 16" id="KW-0245">EGF-like domain</keyword>
<feature type="domain" description="Peptidase M12B" evidence="20">
    <location>
        <begin position="306"/>
        <end position="466"/>
    </location>
</feature>
<evidence type="ECO:0000256" key="8">
    <source>
        <dbReference type="ARBA" id="ARBA00022889"/>
    </source>
</evidence>
<comment type="function">
    <text evidence="12">Sperm surface membrane protein that may be involved in sperm-egg plasma membrane adhesion and fusion during fertilization. Could have a direct role in sperm-zona binding or migration of sperm from the uterus into the oviduct. Interactions with egg membrane could be mediated via binding between its disintegrin-like domain to one or more integrins receptors on the egg. This is a non catalytic metalloprotease-like protein.</text>
</comment>
<keyword evidence="5" id="KW-0597">Phosphoprotein</keyword>
<evidence type="ECO:0000313" key="22">
    <source>
        <dbReference type="Proteomes" id="UP000030759"/>
    </source>
</evidence>
<keyword evidence="6 18" id="KW-0812">Transmembrane</keyword>
<keyword evidence="11 16" id="KW-1015">Disulfide bond</keyword>
<dbReference type="PROSITE" id="PS50215">
    <property type="entry name" value="ADAM_MEPRO"/>
    <property type="match status" value="1"/>
</dbReference>
<evidence type="ECO:0000256" key="15">
    <source>
        <dbReference type="ARBA" id="ARBA00032022"/>
    </source>
</evidence>
<evidence type="ECO:0000256" key="16">
    <source>
        <dbReference type="PROSITE-ProRule" id="PRU00076"/>
    </source>
</evidence>
<dbReference type="InterPro" id="IPR000742">
    <property type="entry name" value="EGF"/>
</dbReference>
<dbReference type="InterPro" id="IPR000073">
    <property type="entry name" value="AB_hydrolase_1"/>
</dbReference>
<organism evidence="21 22">
    <name type="scientific">Cricetulus griseus</name>
    <name type="common">Chinese hamster</name>
    <name type="synonym">Cricetulus barabensis griseus</name>
    <dbReference type="NCBI Taxonomy" id="10029"/>
    <lineage>
        <taxon>Eukaryota</taxon>
        <taxon>Metazoa</taxon>
        <taxon>Chordata</taxon>
        <taxon>Craniata</taxon>
        <taxon>Vertebrata</taxon>
        <taxon>Euteleostomi</taxon>
        <taxon>Mammalia</taxon>
        <taxon>Eutheria</taxon>
        <taxon>Euarchontoglires</taxon>
        <taxon>Glires</taxon>
        <taxon>Rodentia</taxon>
        <taxon>Myomorpha</taxon>
        <taxon>Muroidea</taxon>
        <taxon>Cricetidae</taxon>
        <taxon>Cricetinae</taxon>
        <taxon>Cricetulus</taxon>
    </lineage>
</organism>
<evidence type="ECO:0000256" key="11">
    <source>
        <dbReference type="ARBA" id="ARBA00023157"/>
    </source>
</evidence>
<dbReference type="AlphaFoldDB" id="A0A061IHB6"/>
<evidence type="ECO:0000256" key="2">
    <source>
        <dbReference type="ARBA" id="ARBA00011609"/>
    </source>
</evidence>
<dbReference type="Gene3D" id="3.40.390.10">
    <property type="entry name" value="Collagenase (Catalytic Domain)"/>
    <property type="match status" value="1"/>
</dbReference>
<dbReference type="Gene3D" id="4.10.70.10">
    <property type="entry name" value="Disintegrin domain"/>
    <property type="match status" value="1"/>
</dbReference>
<keyword evidence="10 18" id="KW-0472">Membrane</keyword>
<dbReference type="InterPro" id="IPR006586">
    <property type="entry name" value="ADAM_Cys-rich"/>
</dbReference>
<feature type="transmembrane region" description="Helical" evidence="18">
    <location>
        <begin position="738"/>
        <end position="758"/>
    </location>
</feature>
<evidence type="ECO:0000259" key="20">
    <source>
        <dbReference type="PROSITE" id="PS50215"/>
    </source>
</evidence>
<feature type="disulfide bond" evidence="17">
    <location>
        <begin position="422"/>
        <end position="427"/>
    </location>
</feature>
<dbReference type="Gene3D" id="3.40.50.1820">
    <property type="entry name" value="alpha/beta hydrolase"/>
    <property type="match status" value="1"/>
</dbReference>
<evidence type="ECO:0000256" key="12">
    <source>
        <dbReference type="ARBA" id="ARBA00025231"/>
    </source>
</evidence>
<dbReference type="GO" id="GO:0005886">
    <property type="term" value="C:plasma membrane"/>
    <property type="evidence" value="ECO:0007669"/>
    <property type="project" value="TreeGrafter"/>
</dbReference>
<reference evidence="22" key="1">
    <citation type="journal article" date="2013" name="Nat. Biotechnol.">
        <title>Chinese hamster genome sequenced from sorted chromosomes.</title>
        <authorList>
            <person name="Brinkrolf K."/>
            <person name="Rupp O."/>
            <person name="Laux H."/>
            <person name="Kollin F."/>
            <person name="Ernst W."/>
            <person name="Linke B."/>
            <person name="Kofler R."/>
            <person name="Romand S."/>
            <person name="Hesse F."/>
            <person name="Budach W.E."/>
            <person name="Galosy S."/>
            <person name="Muller D."/>
            <person name="Noll T."/>
            <person name="Wienberg J."/>
            <person name="Jostock T."/>
            <person name="Leonard M."/>
            <person name="Grillari J."/>
            <person name="Tauch A."/>
            <person name="Goesmann A."/>
            <person name="Helk B."/>
            <person name="Mott J.E."/>
            <person name="Puhler A."/>
            <person name="Borth N."/>
        </authorList>
    </citation>
    <scope>NUCLEOTIDE SEQUENCE [LARGE SCALE GENOMIC DNA]</scope>
    <source>
        <strain evidence="22">17A/GY</strain>
    </source>
</reference>
<dbReference type="Pfam" id="PF01421">
    <property type="entry name" value="Reprolysin"/>
    <property type="match status" value="1"/>
</dbReference>
<evidence type="ECO:0000256" key="1">
    <source>
        <dbReference type="ARBA" id="ARBA00004479"/>
    </source>
</evidence>
<evidence type="ECO:0000256" key="14">
    <source>
        <dbReference type="ARBA" id="ARBA00031933"/>
    </source>
</evidence>
<dbReference type="SUPFAM" id="SSF57552">
    <property type="entry name" value="Blood coagulation inhibitor (disintegrin)"/>
    <property type="match status" value="1"/>
</dbReference>
<dbReference type="GO" id="GO:0007339">
    <property type="term" value="P:binding of sperm to zona pellucida"/>
    <property type="evidence" value="ECO:0007669"/>
    <property type="project" value="TreeGrafter"/>
</dbReference>
<feature type="non-terminal residue" evidence="21">
    <location>
        <position position="1"/>
    </location>
</feature>
<comment type="subunit">
    <text evidence="2">Heterodimer with ADAM1/fertilin subunit alpha.</text>
</comment>
<dbReference type="InterPro" id="IPR036436">
    <property type="entry name" value="Disintegrin_dom_sf"/>
</dbReference>
<dbReference type="SMART" id="SM00608">
    <property type="entry name" value="ACR"/>
    <property type="match status" value="1"/>
</dbReference>